<keyword evidence="1" id="KW-0677">Repeat</keyword>
<comment type="caution">
    <text evidence="2">The sequence shown here is derived from an EMBL/GenBank/DDBJ whole genome shotgun (WGS) entry which is preliminary data.</text>
</comment>
<evidence type="ECO:0000256" key="1">
    <source>
        <dbReference type="ARBA" id="ARBA00022737"/>
    </source>
</evidence>
<dbReference type="EMBL" id="JAXIOK010000005">
    <property type="protein sequence ID" value="KAK4770466.1"/>
    <property type="molecule type" value="Genomic_DNA"/>
</dbReference>
<sequence length="135" mass="15332">MLNTNPTGIFNQVISETGGNDAGRALIELEVLDRMRREGDISLALHFFMSVSNSMIKKLARGQETDGIQYLLQQTKLEGLSCNEVLFIDVIGSYWRAGLVEQALKVFYRIREFVCALDVKIYNHLLDALLCEKKF</sequence>
<name>A0AAN7KW86_9MYRT</name>
<reference evidence="2 3" key="1">
    <citation type="journal article" date="2023" name="Hortic Res">
        <title>Pangenome of water caltrop reveals structural variations and asymmetric subgenome divergence after allopolyploidization.</title>
        <authorList>
            <person name="Zhang X."/>
            <person name="Chen Y."/>
            <person name="Wang L."/>
            <person name="Yuan Y."/>
            <person name="Fang M."/>
            <person name="Shi L."/>
            <person name="Lu R."/>
            <person name="Comes H.P."/>
            <person name="Ma Y."/>
            <person name="Chen Y."/>
            <person name="Huang G."/>
            <person name="Zhou Y."/>
            <person name="Zheng Z."/>
            <person name="Qiu Y."/>
        </authorList>
    </citation>
    <scope>NUCLEOTIDE SEQUENCE [LARGE SCALE GENOMIC DNA]</scope>
    <source>
        <tissue evidence="2">Roots</tissue>
    </source>
</reference>
<dbReference type="Gene3D" id="1.25.40.10">
    <property type="entry name" value="Tetratricopeptide repeat domain"/>
    <property type="match status" value="1"/>
</dbReference>
<dbReference type="Pfam" id="PF01535">
    <property type="entry name" value="PPR"/>
    <property type="match status" value="1"/>
</dbReference>
<dbReference type="InterPro" id="IPR002885">
    <property type="entry name" value="PPR_rpt"/>
</dbReference>
<dbReference type="Proteomes" id="UP001345219">
    <property type="component" value="Chromosome 24"/>
</dbReference>
<evidence type="ECO:0008006" key="4">
    <source>
        <dbReference type="Google" id="ProtNLM"/>
    </source>
</evidence>
<organism evidence="2 3">
    <name type="scientific">Trapa incisa</name>
    <dbReference type="NCBI Taxonomy" id="236973"/>
    <lineage>
        <taxon>Eukaryota</taxon>
        <taxon>Viridiplantae</taxon>
        <taxon>Streptophyta</taxon>
        <taxon>Embryophyta</taxon>
        <taxon>Tracheophyta</taxon>
        <taxon>Spermatophyta</taxon>
        <taxon>Magnoliopsida</taxon>
        <taxon>eudicotyledons</taxon>
        <taxon>Gunneridae</taxon>
        <taxon>Pentapetalae</taxon>
        <taxon>rosids</taxon>
        <taxon>malvids</taxon>
        <taxon>Myrtales</taxon>
        <taxon>Lythraceae</taxon>
        <taxon>Trapa</taxon>
    </lineage>
</organism>
<accession>A0AAN7KW86</accession>
<proteinExistence type="predicted"/>
<protein>
    <recommendedName>
        <fullName evidence="4">Pentatricopeptide repeat-containing protein</fullName>
    </recommendedName>
</protein>
<evidence type="ECO:0000313" key="2">
    <source>
        <dbReference type="EMBL" id="KAK4770466.1"/>
    </source>
</evidence>
<gene>
    <name evidence="2" type="ORF">SAY87_030998</name>
</gene>
<keyword evidence="3" id="KW-1185">Reference proteome</keyword>
<evidence type="ECO:0000313" key="3">
    <source>
        <dbReference type="Proteomes" id="UP001345219"/>
    </source>
</evidence>
<dbReference type="InterPro" id="IPR011990">
    <property type="entry name" value="TPR-like_helical_dom_sf"/>
</dbReference>
<dbReference type="AlphaFoldDB" id="A0AAN7KW86"/>